<dbReference type="AlphaFoldDB" id="A0A3M7Q4Y3"/>
<evidence type="ECO:0000313" key="2">
    <source>
        <dbReference type="Proteomes" id="UP000276133"/>
    </source>
</evidence>
<keyword evidence="2" id="KW-1185">Reference proteome</keyword>
<dbReference type="EMBL" id="REGN01007389">
    <property type="protein sequence ID" value="RNA06450.1"/>
    <property type="molecule type" value="Genomic_DNA"/>
</dbReference>
<sequence length="119" mass="13870">MFKNKTCFEVLITLRRQVFDSKPNLYSSTSLTINGTELLNHVLNYLSVFFMITTLCNFQSCISYQGLQNSANLAEIRFLCDQEQCILKRFCTSFADFERKLMQLGMLQHVAFTELILKF</sequence>
<name>A0A3M7Q4Y3_BRAPC</name>
<reference evidence="1 2" key="1">
    <citation type="journal article" date="2018" name="Sci. Rep.">
        <title>Genomic signatures of local adaptation to the degree of environmental predictability in rotifers.</title>
        <authorList>
            <person name="Franch-Gras L."/>
            <person name="Hahn C."/>
            <person name="Garcia-Roger E.M."/>
            <person name="Carmona M.J."/>
            <person name="Serra M."/>
            <person name="Gomez A."/>
        </authorList>
    </citation>
    <scope>NUCLEOTIDE SEQUENCE [LARGE SCALE GENOMIC DNA]</scope>
    <source>
        <strain evidence="1">HYR1</strain>
    </source>
</reference>
<evidence type="ECO:0000313" key="1">
    <source>
        <dbReference type="EMBL" id="RNA06450.1"/>
    </source>
</evidence>
<organism evidence="1 2">
    <name type="scientific">Brachionus plicatilis</name>
    <name type="common">Marine rotifer</name>
    <name type="synonym">Brachionus muelleri</name>
    <dbReference type="NCBI Taxonomy" id="10195"/>
    <lineage>
        <taxon>Eukaryota</taxon>
        <taxon>Metazoa</taxon>
        <taxon>Spiralia</taxon>
        <taxon>Gnathifera</taxon>
        <taxon>Rotifera</taxon>
        <taxon>Eurotatoria</taxon>
        <taxon>Monogononta</taxon>
        <taxon>Pseudotrocha</taxon>
        <taxon>Ploima</taxon>
        <taxon>Brachionidae</taxon>
        <taxon>Brachionus</taxon>
    </lineage>
</organism>
<comment type="caution">
    <text evidence="1">The sequence shown here is derived from an EMBL/GenBank/DDBJ whole genome shotgun (WGS) entry which is preliminary data.</text>
</comment>
<protein>
    <submittedName>
        <fullName evidence="1">Uncharacterized protein</fullName>
    </submittedName>
</protein>
<gene>
    <name evidence="1" type="ORF">BpHYR1_000381</name>
</gene>
<dbReference type="Proteomes" id="UP000276133">
    <property type="component" value="Unassembled WGS sequence"/>
</dbReference>
<accession>A0A3M7Q4Y3</accession>
<proteinExistence type="predicted"/>